<dbReference type="Proteomes" id="UP000076727">
    <property type="component" value="Unassembled WGS sequence"/>
</dbReference>
<dbReference type="AlphaFoldDB" id="A0A165QH03"/>
<sequence>MVRPGCPTSRAGSERSVPTVVTRWNHVALGGDDGTAFVPSSKDSEETARVSSSATLYTFRCLAGGGCDMQEGDEMSLISSGRGISEYRSATVTPYGPSYPCQLSPLTVCAPCIFTVGGNCELPFSSDRTDCPPWA</sequence>
<evidence type="ECO:0000313" key="2">
    <source>
        <dbReference type="Proteomes" id="UP000076727"/>
    </source>
</evidence>
<evidence type="ECO:0000313" key="1">
    <source>
        <dbReference type="EMBL" id="KZT69460.1"/>
    </source>
</evidence>
<protein>
    <submittedName>
        <fullName evidence="1">Uncharacterized protein</fullName>
    </submittedName>
</protein>
<accession>A0A165QH03</accession>
<proteinExistence type="predicted"/>
<dbReference type="EMBL" id="KV429058">
    <property type="protein sequence ID" value="KZT69460.1"/>
    <property type="molecule type" value="Genomic_DNA"/>
</dbReference>
<name>A0A165QH03_9APHY</name>
<organism evidence="1 2">
    <name type="scientific">Daedalea quercina L-15889</name>
    <dbReference type="NCBI Taxonomy" id="1314783"/>
    <lineage>
        <taxon>Eukaryota</taxon>
        <taxon>Fungi</taxon>
        <taxon>Dikarya</taxon>
        <taxon>Basidiomycota</taxon>
        <taxon>Agaricomycotina</taxon>
        <taxon>Agaricomycetes</taxon>
        <taxon>Polyporales</taxon>
        <taxon>Fomitopsis</taxon>
    </lineage>
</organism>
<gene>
    <name evidence="1" type="ORF">DAEQUDRAFT_267183</name>
</gene>
<keyword evidence="2" id="KW-1185">Reference proteome</keyword>
<reference evidence="1 2" key="1">
    <citation type="journal article" date="2016" name="Mol. Biol. Evol.">
        <title>Comparative Genomics of Early-Diverging Mushroom-Forming Fungi Provides Insights into the Origins of Lignocellulose Decay Capabilities.</title>
        <authorList>
            <person name="Nagy L.G."/>
            <person name="Riley R."/>
            <person name="Tritt A."/>
            <person name="Adam C."/>
            <person name="Daum C."/>
            <person name="Floudas D."/>
            <person name="Sun H."/>
            <person name="Yadav J.S."/>
            <person name="Pangilinan J."/>
            <person name="Larsson K.H."/>
            <person name="Matsuura K."/>
            <person name="Barry K."/>
            <person name="Labutti K."/>
            <person name="Kuo R."/>
            <person name="Ohm R.A."/>
            <person name="Bhattacharya S.S."/>
            <person name="Shirouzu T."/>
            <person name="Yoshinaga Y."/>
            <person name="Martin F.M."/>
            <person name="Grigoriev I.V."/>
            <person name="Hibbett D.S."/>
        </authorList>
    </citation>
    <scope>NUCLEOTIDE SEQUENCE [LARGE SCALE GENOMIC DNA]</scope>
    <source>
        <strain evidence="1 2">L-15889</strain>
    </source>
</reference>